<sequence length="82" mass="9194">MFFSTKVADFAQKSAVVVLAGTTIYYMVGIGKMVNMRMELKKQGKLQEELQRHMENYGSKSSDEHSVETNPRSVPAHKGNVT</sequence>
<protein>
    <submittedName>
        <fullName evidence="3">Uncharacterized protein</fullName>
    </submittedName>
</protein>
<dbReference type="OrthoDB" id="2359716at2759"/>
<feature type="transmembrane region" description="Helical" evidence="2">
    <location>
        <begin position="15"/>
        <end position="35"/>
    </location>
</feature>
<keyword evidence="2" id="KW-1133">Transmembrane helix</keyword>
<dbReference type="EMBL" id="MCGT01000037">
    <property type="protein sequence ID" value="ORX46480.1"/>
    <property type="molecule type" value="Genomic_DNA"/>
</dbReference>
<evidence type="ECO:0000256" key="2">
    <source>
        <dbReference type="SAM" id="Phobius"/>
    </source>
</evidence>
<keyword evidence="2" id="KW-0472">Membrane</keyword>
<accession>A0A1X2G6K9</accession>
<name>A0A1X2G6K9_9FUNG</name>
<evidence type="ECO:0000313" key="3">
    <source>
        <dbReference type="EMBL" id="ORX46480.1"/>
    </source>
</evidence>
<feature type="compositionally biased region" description="Basic and acidic residues" evidence="1">
    <location>
        <begin position="53"/>
        <end position="67"/>
    </location>
</feature>
<proteinExistence type="predicted"/>
<dbReference type="Proteomes" id="UP000242146">
    <property type="component" value="Unassembled WGS sequence"/>
</dbReference>
<organism evidence="3 4">
    <name type="scientific">Hesseltinella vesiculosa</name>
    <dbReference type="NCBI Taxonomy" id="101127"/>
    <lineage>
        <taxon>Eukaryota</taxon>
        <taxon>Fungi</taxon>
        <taxon>Fungi incertae sedis</taxon>
        <taxon>Mucoromycota</taxon>
        <taxon>Mucoromycotina</taxon>
        <taxon>Mucoromycetes</taxon>
        <taxon>Mucorales</taxon>
        <taxon>Cunninghamellaceae</taxon>
        <taxon>Hesseltinella</taxon>
    </lineage>
</organism>
<gene>
    <name evidence="3" type="ORF">DM01DRAFT_300975</name>
</gene>
<evidence type="ECO:0000313" key="4">
    <source>
        <dbReference type="Proteomes" id="UP000242146"/>
    </source>
</evidence>
<feature type="region of interest" description="Disordered" evidence="1">
    <location>
        <begin position="53"/>
        <end position="82"/>
    </location>
</feature>
<keyword evidence="2" id="KW-0812">Transmembrane</keyword>
<comment type="caution">
    <text evidence="3">The sequence shown here is derived from an EMBL/GenBank/DDBJ whole genome shotgun (WGS) entry which is preliminary data.</text>
</comment>
<keyword evidence="4" id="KW-1185">Reference proteome</keyword>
<dbReference type="AlphaFoldDB" id="A0A1X2G6K9"/>
<evidence type="ECO:0000256" key="1">
    <source>
        <dbReference type="SAM" id="MobiDB-lite"/>
    </source>
</evidence>
<reference evidence="3 4" key="1">
    <citation type="submission" date="2016-07" db="EMBL/GenBank/DDBJ databases">
        <title>Pervasive Adenine N6-methylation of Active Genes in Fungi.</title>
        <authorList>
            <consortium name="DOE Joint Genome Institute"/>
            <person name="Mondo S.J."/>
            <person name="Dannebaum R.O."/>
            <person name="Kuo R.C."/>
            <person name="Labutti K."/>
            <person name="Haridas S."/>
            <person name="Kuo A."/>
            <person name="Salamov A."/>
            <person name="Ahrendt S.R."/>
            <person name="Lipzen A."/>
            <person name="Sullivan W."/>
            <person name="Andreopoulos W.B."/>
            <person name="Clum A."/>
            <person name="Lindquist E."/>
            <person name="Daum C."/>
            <person name="Ramamoorthy G.K."/>
            <person name="Gryganskyi A."/>
            <person name="Culley D."/>
            <person name="Magnuson J.K."/>
            <person name="James T.Y."/>
            <person name="O'Malley M.A."/>
            <person name="Stajich J.E."/>
            <person name="Spatafora J.W."/>
            <person name="Visel A."/>
            <person name="Grigoriev I.V."/>
        </authorList>
    </citation>
    <scope>NUCLEOTIDE SEQUENCE [LARGE SCALE GENOMIC DNA]</scope>
    <source>
        <strain evidence="3 4">NRRL 3301</strain>
    </source>
</reference>